<protein>
    <submittedName>
        <fullName evidence="1">Uncharacterized protein</fullName>
    </submittedName>
</protein>
<gene>
    <name evidence="1" type="ordered locus">BATR1942_20420</name>
</gene>
<name>A0ABM5M470_BACA1</name>
<organism evidence="1 2">
    <name type="scientific">Bacillus atrophaeus (strain 1942)</name>
    <dbReference type="NCBI Taxonomy" id="720555"/>
    <lineage>
        <taxon>Bacteria</taxon>
        <taxon>Bacillati</taxon>
        <taxon>Bacillota</taxon>
        <taxon>Bacilli</taxon>
        <taxon>Bacillales</taxon>
        <taxon>Bacillaceae</taxon>
        <taxon>Bacillus</taxon>
    </lineage>
</organism>
<dbReference type="Proteomes" id="UP000006867">
    <property type="component" value="Chromosome"/>
</dbReference>
<dbReference type="EMBL" id="CP002207">
    <property type="protein sequence ID" value="ADP34999.1"/>
    <property type="molecule type" value="Genomic_DNA"/>
</dbReference>
<reference evidence="1 2" key="1">
    <citation type="journal article" date="2011" name="Front. Microbiol.">
        <title>Genomic signatures of strain selection and enhancement in Bacillus atrophaeus var. globigii, a historical biowarfare simulant.</title>
        <authorList>
            <person name="Gibbons H.S."/>
            <person name="Broomall S.M."/>
            <person name="McNew L.A."/>
            <person name="Daligault H."/>
            <person name="Chapman C."/>
            <person name="Bruce D."/>
            <person name="Karavis M."/>
            <person name="Krepps M."/>
            <person name="McGregor P.A."/>
            <person name="Hong C."/>
            <person name="Park K.H."/>
            <person name="Akmal A."/>
            <person name="Feldman A."/>
            <person name="Lin J.S."/>
            <person name="Chang W.E."/>
            <person name="Higgs B.W."/>
            <person name="Demirev P."/>
            <person name="Lindquist J."/>
            <person name="Liem A."/>
            <person name="Fochler E."/>
            <person name="Read T.D."/>
            <person name="Tapia R."/>
            <person name="Johnson S."/>
            <person name="Bishop-Lilly K.A."/>
            <person name="Detter C."/>
            <person name="Han C."/>
            <person name="Sozhamannan S."/>
            <person name="Rosenzweig C.N."/>
            <person name="Skowronski E.W."/>
        </authorList>
    </citation>
    <scope>NUCLEOTIDE SEQUENCE [LARGE SCALE GENOMIC DNA]</scope>
    <source>
        <strain evidence="1 2">1942</strain>
    </source>
</reference>
<evidence type="ECO:0000313" key="2">
    <source>
        <dbReference type="Proteomes" id="UP000006867"/>
    </source>
</evidence>
<accession>A0ABM5M470</accession>
<evidence type="ECO:0000313" key="1">
    <source>
        <dbReference type="EMBL" id="ADP34999.1"/>
    </source>
</evidence>
<sequence>MCFLLNMFMEIIAAYRKNIPVNELDFCGMPHETFHPFFGDKNSIFI</sequence>
<keyword evidence="2" id="KW-1185">Reference proteome</keyword>
<proteinExistence type="predicted"/>